<evidence type="ECO:0000256" key="11">
    <source>
        <dbReference type="SAM" id="Coils"/>
    </source>
</evidence>
<dbReference type="GO" id="GO:0071973">
    <property type="term" value="P:bacterial-type flagellum-dependent cell motility"/>
    <property type="evidence" value="ECO:0007669"/>
    <property type="project" value="InterPro"/>
</dbReference>
<evidence type="ECO:0000313" key="14">
    <source>
        <dbReference type="Proteomes" id="UP000542695"/>
    </source>
</evidence>
<keyword evidence="4" id="KW-0813">Transport</keyword>
<evidence type="ECO:0000313" key="13">
    <source>
        <dbReference type="EMBL" id="NWC78746.1"/>
    </source>
</evidence>
<comment type="subcellular location">
    <subcellularLocation>
        <location evidence="1">Cell membrane</location>
        <topology evidence="1">Peripheral membrane protein</topology>
        <orientation evidence="1">Cytoplasmic side</orientation>
    </subcellularLocation>
</comment>
<keyword evidence="8" id="KW-0653">Protein transport</keyword>
<evidence type="ECO:0000256" key="9">
    <source>
        <dbReference type="ARBA" id="ARBA00023136"/>
    </source>
</evidence>
<keyword evidence="13" id="KW-0969">Cilium</keyword>
<proteinExistence type="inferred from homology"/>
<evidence type="ECO:0000256" key="1">
    <source>
        <dbReference type="ARBA" id="ARBA00004413"/>
    </source>
</evidence>
<keyword evidence="11" id="KW-0175">Coiled coil</keyword>
<dbReference type="GO" id="GO:0044781">
    <property type="term" value="P:bacterial-type flagellum organization"/>
    <property type="evidence" value="ECO:0007669"/>
    <property type="project" value="UniProtKB-KW"/>
</dbReference>
<dbReference type="InterPro" id="IPR012823">
    <property type="entry name" value="Flagell_FliJ"/>
</dbReference>
<dbReference type="Proteomes" id="UP000542695">
    <property type="component" value="Unassembled WGS sequence"/>
</dbReference>
<evidence type="ECO:0000256" key="4">
    <source>
        <dbReference type="ARBA" id="ARBA00022448"/>
    </source>
</evidence>
<keyword evidence="13" id="KW-0966">Cell projection</keyword>
<keyword evidence="9" id="KW-0472">Membrane</keyword>
<evidence type="ECO:0000256" key="12">
    <source>
        <dbReference type="SAM" id="MobiDB-lite"/>
    </source>
</evidence>
<accession>A0A7Y7Z5Q0</accession>
<name>A0A7Y7Z5Q0_PSEPU</name>
<evidence type="ECO:0000256" key="5">
    <source>
        <dbReference type="ARBA" id="ARBA00022475"/>
    </source>
</evidence>
<keyword evidence="10" id="KW-1006">Bacterial flagellum protein export</keyword>
<dbReference type="AlphaFoldDB" id="A0A7Y7Z5Q0"/>
<dbReference type="EMBL" id="JACARV010000002">
    <property type="protein sequence ID" value="NWC78746.1"/>
    <property type="molecule type" value="Genomic_DNA"/>
</dbReference>
<dbReference type="Pfam" id="PF02050">
    <property type="entry name" value="FliJ"/>
    <property type="match status" value="1"/>
</dbReference>
<dbReference type="InterPro" id="IPR018006">
    <property type="entry name" value="Flag_FliJ_proteobac"/>
</dbReference>
<dbReference type="InterPro" id="IPR052570">
    <property type="entry name" value="FliJ"/>
</dbReference>
<dbReference type="GO" id="GO:0005886">
    <property type="term" value="C:plasma membrane"/>
    <property type="evidence" value="ECO:0007669"/>
    <property type="project" value="UniProtKB-SubCell"/>
</dbReference>
<dbReference type="Gene3D" id="1.10.287.1700">
    <property type="match status" value="1"/>
</dbReference>
<keyword evidence="5" id="KW-1003">Cell membrane</keyword>
<protein>
    <recommendedName>
        <fullName evidence="3">Flagellar FliJ protein</fullName>
    </recommendedName>
</protein>
<keyword evidence="7" id="KW-1005">Bacterial flagellum biogenesis</keyword>
<dbReference type="GO" id="GO:0009288">
    <property type="term" value="C:bacterial-type flagellum"/>
    <property type="evidence" value="ECO:0007669"/>
    <property type="project" value="InterPro"/>
</dbReference>
<evidence type="ECO:0000256" key="3">
    <source>
        <dbReference type="ARBA" id="ARBA00020392"/>
    </source>
</evidence>
<organism evidence="13 14">
    <name type="scientific">Pseudomonas putida</name>
    <name type="common">Arthrobacter siderocapsulatus</name>
    <dbReference type="NCBI Taxonomy" id="303"/>
    <lineage>
        <taxon>Bacteria</taxon>
        <taxon>Pseudomonadati</taxon>
        <taxon>Pseudomonadota</taxon>
        <taxon>Gammaproteobacteria</taxon>
        <taxon>Pseudomonadales</taxon>
        <taxon>Pseudomonadaceae</taxon>
        <taxon>Pseudomonas</taxon>
    </lineage>
</organism>
<dbReference type="GO" id="GO:0006935">
    <property type="term" value="P:chemotaxis"/>
    <property type="evidence" value="ECO:0007669"/>
    <property type="project" value="UniProtKB-KW"/>
</dbReference>
<comment type="caution">
    <text evidence="13">The sequence shown here is derived from an EMBL/GenBank/DDBJ whole genome shotgun (WGS) entry which is preliminary data.</text>
</comment>
<dbReference type="RefSeq" id="WP_177010143.1">
    <property type="nucleotide sequence ID" value="NZ_JACARV010000002.1"/>
</dbReference>
<dbReference type="PIRSF" id="PIRSF019404">
    <property type="entry name" value="FliJ"/>
    <property type="match status" value="1"/>
</dbReference>
<dbReference type="NCBIfam" id="TIGR02473">
    <property type="entry name" value="flagell_FliJ"/>
    <property type="match status" value="1"/>
</dbReference>
<evidence type="ECO:0000256" key="6">
    <source>
        <dbReference type="ARBA" id="ARBA00022500"/>
    </source>
</evidence>
<comment type="similarity">
    <text evidence="2">Belongs to the FliJ family.</text>
</comment>
<evidence type="ECO:0000256" key="10">
    <source>
        <dbReference type="ARBA" id="ARBA00023225"/>
    </source>
</evidence>
<dbReference type="InterPro" id="IPR053716">
    <property type="entry name" value="Flag_assembly_chemotaxis_eff"/>
</dbReference>
<evidence type="ECO:0000256" key="8">
    <source>
        <dbReference type="ARBA" id="ARBA00022927"/>
    </source>
</evidence>
<feature type="coiled-coil region" evidence="11">
    <location>
        <begin position="73"/>
        <end position="100"/>
    </location>
</feature>
<sequence length="155" mass="17656">MAHESLQLLIELTERSRETAANALAQSRRAEQQMTEQLRLLDQYQREYRQGLQQELAGAGMSPSTLANYRGFLKSLEGAIERAEGNLNRHRAQLAQHQDTWRQAWRKVNALQTLLARRVEQGRLLAGRAEQRRTDELAGRSRQAGQFASPLDSGF</sequence>
<feature type="region of interest" description="Disordered" evidence="12">
    <location>
        <begin position="134"/>
        <end position="155"/>
    </location>
</feature>
<dbReference type="GO" id="GO:0015031">
    <property type="term" value="P:protein transport"/>
    <property type="evidence" value="ECO:0007669"/>
    <property type="project" value="UniProtKB-KW"/>
</dbReference>
<dbReference type="PANTHER" id="PTHR38786:SF1">
    <property type="entry name" value="FLAGELLAR FLIJ PROTEIN"/>
    <property type="match status" value="1"/>
</dbReference>
<dbReference type="PRINTS" id="PR01004">
    <property type="entry name" value="FLGFLIJ"/>
</dbReference>
<evidence type="ECO:0000256" key="7">
    <source>
        <dbReference type="ARBA" id="ARBA00022795"/>
    </source>
</evidence>
<keyword evidence="6" id="KW-0145">Chemotaxis</keyword>
<keyword evidence="13" id="KW-0282">Flagellum</keyword>
<dbReference type="GO" id="GO:0003774">
    <property type="term" value="F:cytoskeletal motor activity"/>
    <property type="evidence" value="ECO:0007669"/>
    <property type="project" value="InterPro"/>
</dbReference>
<evidence type="ECO:0000256" key="2">
    <source>
        <dbReference type="ARBA" id="ARBA00010004"/>
    </source>
</evidence>
<reference evidence="13 14" key="1">
    <citation type="submission" date="2020-04" db="EMBL/GenBank/DDBJ databases">
        <title>Molecular characterization of pseudomonads from Agaricus bisporus reveal novel blotch 2 pathogens in Western Europe.</title>
        <authorList>
            <person name="Taparia T."/>
            <person name="Krijger M."/>
            <person name="Haynes E."/>
            <person name="Elpinstone J.G."/>
            <person name="Noble R."/>
            <person name="Van Der Wolf J."/>
        </authorList>
    </citation>
    <scope>NUCLEOTIDE SEQUENCE [LARGE SCALE GENOMIC DNA]</scope>
    <source>
        <strain evidence="13 14">P7765</strain>
    </source>
</reference>
<gene>
    <name evidence="13" type="primary">fliJ</name>
    <name evidence="13" type="ORF">HX798_00425</name>
</gene>
<dbReference type="PANTHER" id="PTHR38786">
    <property type="entry name" value="FLAGELLAR FLIJ PROTEIN"/>
    <property type="match status" value="1"/>
</dbReference>